<name>A0A934RZI8_9BACT</name>
<dbReference type="Pfam" id="PF14559">
    <property type="entry name" value="TPR_19"/>
    <property type="match status" value="1"/>
</dbReference>
<dbReference type="Proteomes" id="UP000617628">
    <property type="component" value="Unassembled WGS sequence"/>
</dbReference>
<dbReference type="InterPro" id="IPR011990">
    <property type="entry name" value="TPR-like_helical_dom_sf"/>
</dbReference>
<dbReference type="AlphaFoldDB" id="A0A934RZI8"/>
<evidence type="ECO:0000313" key="1">
    <source>
        <dbReference type="EMBL" id="MBK1879178.1"/>
    </source>
</evidence>
<dbReference type="RefSeq" id="WP_200357390.1">
    <property type="nucleotide sequence ID" value="NZ_JAENIL010000042.1"/>
</dbReference>
<dbReference type="Gene3D" id="1.25.40.10">
    <property type="entry name" value="Tetratricopeptide repeat domain"/>
    <property type="match status" value="1"/>
</dbReference>
<comment type="caution">
    <text evidence="1">The sequence shown here is derived from an EMBL/GenBank/DDBJ whole genome shotgun (WGS) entry which is preliminary data.</text>
</comment>
<protein>
    <recommendedName>
        <fullName evidence="3">Tetratricopeptide repeat protein</fullName>
    </recommendedName>
</protein>
<sequence length="425" mass="47451">MRALILVGLLWIQSAAATEVVEKNASLGNVQIEELHSVHDREEMSKYERLCRSAEKAVESGDHAKAFRILNEARQLEPRSVDAYLIYTRLHLAREEYSSAEKAAKFAIEVAPMSAIAWYQHSRVQYLKGEFGIAQEAAQNATKYMTKPSWEFYHWLGAILQDGGKLAAAELRYSQAQEMLESDLKNLGTGIRIEESKQIVTGMDRDTELVTLSGGEVVEREVIRLEKEYKEAPEQWHQMESRLSERLSDVSFDRYRVLVEMGQMETAQKLVPMIFGGGERNTSAMLKYFEGEFSGALKSFNATKGFFDEAEDSTLAAYLVCLAMVGESKSIERVQKKLSREVSKRESPMLQELLFHLKKAVPNLKSIKASRGRGDETGAASVHLALFHIGQGYPELAQPLLEAALSGDALSGFELKVATVLATGT</sequence>
<proteinExistence type="predicted"/>
<organism evidence="1 2">
    <name type="scientific">Pelagicoccus mobilis</name>
    <dbReference type="NCBI Taxonomy" id="415221"/>
    <lineage>
        <taxon>Bacteria</taxon>
        <taxon>Pseudomonadati</taxon>
        <taxon>Verrucomicrobiota</taxon>
        <taxon>Opitutia</taxon>
        <taxon>Puniceicoccales</taxon>
        <taxon>Pelagicoccaceae</taxon>
        <taxon>Pelagicoccus</taxon>
    </lineage>
</organism>
<evidence type="ECO:0000313" key="2">
    <source>
        <dbReference type="Proteomes" id="UP000617628"/>
    </source>
</evidence>
<accession>A0A934RZI8</accession>
<keyword evidence="2" id="KW-1185">Reference proteome</keyword>
<dbReference type="SUPFAM" id="SSF48452">
    <property type="entry name" value="TPR-like"/>
    <property type="match status" value="1"/>
</dbReference>
<dbReference type="EMBL" id="JAENIL010000042">
    <property type="protein sequence ID" value="MBK1879178.1"/>
    <property type="molecule type" value="Genomic_DNA"/>
</dbReference>
<evidence type="ECO:0008006" key="3">
    <source>
        <dbReference type="Google" id="ProtNLM"/>
    </source>
</evidence>
<reference evidence="1" key="1">
    <citation type="submission" date="2021-01" db="EMBL/GenBank/DDBJ databases">
        <title>Modified the classification status of verrucomicrobia.</title>
        <authorList>
            <person name="Feng X."/>
        </authorList>
    </citation>
    <scope>NUCLEOTIDE SEQUENCE</scope>
    <source>
        <strain evidence="1">KCTC 13126</strain>
    </source>
</reference>
<gene>
    <name evidence="1" type="ORF">JIN87_19995</name>
</gene>